<reference evidence="1" key="1">
    <citation type="submission" date="2021-06" db="EMBL/GenBank/DDBJ databases">
        <title>Parelaphostrongylus tenuis whole genome reference sequence.</title>
        <authorList>
            <person name="Garwood T.J."/>
            <person name="Larsen P.A."/>
            <person name="Fountain-Jones N.M."/>
            <person name="Garbe J.R."/>
            <person name="Macchietto M.G."/>
            <person name="Kania S.A."/>
            <person name="Gerhold R.W."/>
            <person name="Richards J.E."/>
            <person name="Wolf T.M."/>
        </authorList>
    </citation>
    <scope>NUCLEOTIDE SEQUENCE</scope>
    <source>
        <strain evidence="1">MNPRO001-30</strain>
        <tissue evidence="1">Meninges</tissue>
    </source>
</reference>
<dbReference type="EMBL" id="JAHQIW010005370">
    <property type="protein sequence ID" value="KAJ1365835.1"/>
    <property type="molecule type" value="Genomic_DNA"/>
</dbReference>
<evidence type="ECO:0000313" key="2">
    <source>
        <dbReference type="Proteomes" id="UP001196413"/>
    </source>
</evidence>
<keyword evidence="2" id="KW-1185">Reference proteome</keyword>
<name>A0AAD5MWH4_PARTN</name>
<protein>
    <submittedName>
        <fullName evidence="1">Uncharacterized protein</fullName>
    </submittedName>
</protein>
<accession>A0AAD5MWH4</accession>
<evidence type="ECO:0000313" key="1">
    <source>
        <dbReference type="EMBL" id="KAJ1365835.1"/>
    </source>
</evidence>
<organism evidence="1 2">
    <name type="scientific">Parelaphostrongylus tenuis</name>
    <name type="common">Meningeal worm</name>
    <dbReference type="NCBI Taxonomy" id="148309"/>
    <lineage>
        <taxon>Eukaryota</taxon>
        <taxon>Metazoa</taxon>
        <taxon>Ecdysozoa</taxon>
        <taxon>Nematoda</taxon>
        <taxon>Chromadorea</taxon>
        <taxon>Rhabditida</taxon>
        <taxon>Rhabditina</taxon>
        <taxon>Rhabditomorpha</taxon>
        <taxon>Strongyloidea</taxon>
        <taxon>Metastrongylidae</taxon>
        <taxon>Parelaphostrongylus</taxon>
    </lineage>
</organism>
<dbReference type="Proteomes" id="UP001196413">
    <property type="component" value="Unassembled WGS sequence"/>
</dbReference>
<dbReference type="AlphaFoldDB" id="A0AAD5MWH4"/>
<comment type="caution">
    <text evidence="1">The sequence shown here is derived from an EMBL/GenBank/DDBJ whole genome shotgun (WGS) entry which is preliminary data.</text>
</comment>
<gene>
    <name evidence="1" type="ORF">KIN20_026277</name>
</gene>
<proteinExistence type="predicted"/>
<sequence>MSKEPSAQCRFSRILVNIQFAGSLVSNRTFTATGFTILPTAMVYTSAMNAVRFSSIATSEASAATVQRHATQTVNLNVEVSHIPMSCPLVTGLEEKREPSVLSNYSKTTNIVMANWSKAMWQSVVDRAVRMLASGPLGLHFLSARATYGGN</sequence>